<reference evidence="5" key="2">
    <citation type="submission" date="2022-10" db="EMBL/GenBank/DDBJ databases">
        <authorList>
            <consortium name="ENA_rothamsted_submissions"/>
            <consortium name="culmorum"/>
            <person name="King R."/>
        </authorList>
    </citation>
    <scope>NUCLEOTIDE SEQUENCE</scope>
</reference>
<feature type="domain" description="FLYWCH-type" evidence="4">
    <location>
        <begin position="2"/>
        <end position="51"/>
    </location>
</feature>
<dbReference type="Gene3D" id="2.20.25.240">
    <property type="match status" value="1"/>
</dbReference>
<keyword evidence="6" id="KW-1185">Reference proteome</keyword>
<name>A0A9N9R0F7_9NEOP</name>
<dbReference type="EMBL" id="OU893348">
    <property type="protein sequence ID" value="CAG9787368.1"/>
    <property type="molecule type" value="Genomic_DNA"/>
</dbReference>
<protein>
    <recommendedName>
        <fullName evidence="4">FLYWCH-type domain-containing protein</fullName>
    </recommendedName>
</protein>
<keyword evidence="2" id="KW-0863">Zinc-finger</keyword>
<keyword evidence="3" id="KW-0862">Zinc</keyword>
<dbReference type="OrthoDB" id="10000497at2759"/>
<evidence type="ECO:0000313" key="5">
    <source>
        <dbReference type="EMBL" id="CAG9787368.1"/>
    </source>
</evidence>
<gene>
    <name evidence="5" type="ORF">DIATSA_LOCUS5254</name>
</gene>
<dbReference type="Proteomes" id="UP001153714">
    <property type="component" value="Chromosome 17"/>
</dbReference>
<sequence>MMIIGGYRFSLQYARNTKERWQCSRRSYYGCKAVVRLNNGVLRYRNVEHNHEP</sequence>
<evidence type="ECO:0000259" key="4">
    <source>
        <dbReference type="Pfam" id="PF04500"/>
    </source>
</evidence>
<keyword evidence="1" id="KW-0479">Metal-binding</keyword>
<evidence type="ECO:0000256" key="2">
    <source>
        <dbReference type="ARBA" id="ARBA00022771"/>
    </source>
</evidence>
<dbReference type="GO" id="GO:0008270">
    <property type="term" value="F:zinc ion binding"/>
    <property type="evidence" value="ECO:0007669"/>
    <property type="project" value="UniProtKB-KW"/>
</dbReference>
<reference evidence="5" key="1">
    <citation type="submission" date="2021-12" db="EMBL/GenBank/DDBJ databases">
        <authorList>
            <person name="King R."/>
        </authorList>
    </citation>
    <scope>NUCLEOTIDE SEQUENCE</scope>
</reference>
<dbReference type="Pfam" id="PF04500">
    <property type="entry name" value="FLYWCH"/>
    <property type="match status" value="1"/>
</dbReference>
<organism evidence="5 6">
    <name type="scientific">Diatraea saccharalis</name>
    <name type="common">sugarcane borer</name>
    <dbReference type="NCBI Taxonomy" id="40085"/>
    <lineage>
        <taxon>Eukaryota</taxon>
        <taxon>Metazoa</taxon>
        <taxon>Ecdysozoa</taxon>
        <taxon>Arthropoda</taxon>
        <taxon>Hexapoda</taxon>
        <taxon>Insecta</taxon>
        <taxon>Pterygota</taxon>
        <taxon>Neoptera</taxon>
        <taxon>Endopterygota</taxon>
        <taxon>Lepidoptera</taxon>
        <taxon>Glossata</taxon>
        <taxon>Ditrysia</taxon>
        <taxon>Pyraloidea</taxon>
        <taxon>Crambidae</taxon>
        <taxon>Crambinae</taxon>
        <taxon>Diatraea</taxon>
    </lineage>
</organism>
<dbReference type="InterPro" id="IPR007588">
    <property type="entry name" value="Znf_FLYWCH"/>
</dbReference>
<evidence type="ECO:0000256" key="3">
    <source>
        <dbReference type="ARBA" id="ARBA00022833"/>
    </source>
</evidence>
<proteinExistence type="predicted"/>
<evidence type="ECO:0000313" key="6">
    <source>
        <dbReference type="Proteomes" id="UP001153714"/>
    </source>
</evidence>
<accession>A0A9N9R0F7</accession>
<dbReference type="AlphaFoldDB" id="A0A9N9R0F7"/>
<evidence type="ECO:0000256" key="1">
    <source>
        <dbReference type="ARBA" id="ARBA00022723"/>
    </source>
</evidence>